<accession>A0A803QRQ9</accession>
<protein>
    <submittedName>
        <fullName evidence="1">Uncharacterized protein</fullName>
    </submittedName>
</protein>
<dbReference type="Gramene" id="evm.model.ctgX156.1">
    <property type="protein sequence ID" value="cds.evm.model.ctgX156.1"/>
    <property type="gene ID" value="evm.TU.ctgX156.1"/>
</dbReference>
<evidence type="ECO:0000313" key="2">
    <source>
        <dbReference type="Proteomes" id="UP000596661"/>
    </source>
</evidence>
<dbReference type="Proteomes" id="UP000596661">
    <property type="component" value="Unassembled WGS sequence"/>
</dbReference>
<organism evidence="1 2">
    <name type="scientific">Cannabis sativa</name>
    <name type="common">Hemp</name>
    <name type="synonym">Marijuana</name>
    <dbReference type="NCBI Taxonomy" id="3483"/>
    <lineage>
        <taxon>Eukaryota</taxon>
        <taxon>Viridiplantae</taxon>
        <taxon>Streptophyta</taxon>
        <taxon>Embryophyta</taxon>
        <taxon>Tracheophyta</taxon>
        <taxon>Spermatophyta</taxon>
        <taxon>Magnoliopsida</taxon>
        <taxon>eudicotyledons</taxon>
        <taxon>Gunneridae</taxon>
        <taxon>Pentapetalae</taxon>
        <taxon>rosids</taxon>
        <taxon>fabids</taxon>
        <taxon>Rosales</taxon>
        <taxon>Cannabaceae</taxon>
        <taxon>Cannabis</taxon>
    </lineage>
</organism>
<reference evidence="1" key="1">
    <citation type="submission" date="2021-03" db="UniProtKB">
        <authorList>
            <consortium name="EnsemblPlants"/>
        </authorList>
    </citation>
    <scope>IDENTIFICATION</scope>
</reference>
<sequence>AGKAFQQVNLPLALVIKEVQYQKIPANVLQTHQIGLLDSVIGKINDNIAVISAKAAAQTLAGAAKGKSKAVGSSKLKTRSLALLASTQLFQQRGKSLLQSKKPPTTLPSLPPFDFAWPIQPTLVSAEVWKKVKEVNACIQDHEQITAQKKAFILSARWKARIVGKAKGTSFGPIIDITTLAIYLMPRVRNDSTPFFAEMTDLTANNICELTPKKWVVASSNDLILLAHTANQQATRAEKLTKKQIEVNAAKLKVNIVKEEYESLLPMLRPGEKGESQKATIKTKNEMEKTMEVALKEVIDAAKIAWRGMGGRFWIGIALSVQEVGAYAGSLLTRGVHVTTIALGMPGDSGRCRVSRWLRTH</sequence>
<proteinExistence type="predicted"/>
<evidence type="ECO:0000313" key="1">
    <source>
        <dbReference type="EnsemblPlants" id="cds.evm.model.ctgX156.1"/>
    </source>
</evidence>
<dbReference type="EnsemblPlants" id="evm.model.ctgX156.1">
    <property type="protein sequence ID" value="cds.evm.model.ctgX156.1"/>
    <property type="gene ID" value="evm.TU.ctgX156.1"/>
</dbReference>
<keyword evidence="2" id="KW-1185">Reference proteome</keyword>
<name>A0A803QRQ9_CANSA</name>
<dbReference type="AlphaFoldDB" id="A0A803QRQ9"/>